<dbReference type="SUPFAM" id="SSF53335">
    <property type="entry name" value="S-adenosyl-L-methionine-dependent methyltransferases"/>
    <property type="match status" value="1"/>
</dbReference>
<dbReference type="PROSITE" id="PS01183">
    <property type="entry name" value="UBIE_1"/>
    <property type="match status" value="1"/>
</dbReference>
<dbReference type="HAMAP" id="MF_01813">
    <property type="entry name" value="MenG_UbiE_methyltr"/>
    <property type="match status" value="1"/>
</dbReference>
<dbReference type="GO" id="GO:0008425">
    <property type="term" value="F:2-methoxy-6-polyprenyl-1,4-benzoquinol methyltransferase activity"/>
    <property type="evidence" value="ECO:0007669"/>
    <property type="project" value="UniProtKB-UniRule"/>
</dbReference>
<feature type="binding site" evidence="4">
    <location>
        <position position="113"/>
    </location>
    <ligand>
        <name>S-adenosyl-L-methionine</name>
        <dbReference type="ChEBI" id="CHEBI:59789"/>
    </ligand>
</feature>
<organism evidence="5">
    <name type="scientific">Prunus dulcis</name>
    <name type="common">Almond</name>
    <name type="synonym">Amygdalus dulcis</name>
    <dbReference type="NCBI Taxonomy" id="3755"/>
    <lineage>
        <taxon>Eukaryota</taxon>
        <taxon>Viridiplantae</taxon>
        <taxon>Streptophyta</taxon>
        <taxon>Embryophyta</taxon>
        <taxon>Tracheophyta</taxon>
        <taxon>Spermatophyta</taxon>
        <taxon>Magnoliopsida</taxon>
        <taxon>eudicotyledons</taxon>
        <taxon>Gunneridae</taxon>
        <taxon>Pentapetalae</taxon>
        <taxon>rosids</taxon>
        <taxon>fabids</taxon>
        <taxon>Rosales</taxon>
        <taxon>Rosaceae</taxon>
        <taxon>Amygdaloideae</taxon>
        <taxon>Amygdaleae</taxon>
        <taxon>Prunus</taxon>
    </lineage>
</organism>
<dbReference type="PANTHER" id="PTHR43591">
    <property type="entry name" value="METHYLTRANSFERASE"/>
    <property type="match status" value="1"/>
</dbReference>
<keyword evidence="4" id="KW-0831">Ubiquinone biosynthesis</keyword>
<keyword evidence="4" id="KW-0999">Mitochondrion inner membrane</keyword>
<dbReference type="GO" id="GO:0032259">
    <property type="term" value="P:methylation"/>
    <property type="evidence" value="ECO:0007669"/>
    <property type="project" value="UniProtKB-KW"/>
</dbReference>
<comment type="pathway">
    <text evidence="4">Cofactor biosynthesis; ubiquinone biosynthesis.</text>
</comment>
<dbReference type="PROSITE" id="PS51608">
    <property type="entry name" value="SAM_MT_UBIE"/>
    <property type="match status" value="1"/>
</dbReference>
<comment type="caution">
    <text evidence="4">Lacks conserved residue(s) required for the propagation of feature annotation.</text>
</comment>
<comment type="subcellular location">
    <subcellularLocation>
        <location evidence="4">Mitochondrion inner membrane</location>
        <topology evidence="4">Peripheral membrane protein</topology>
        <orientation evidence="4">Matrix side</orientation>
    </subcellularLocation>
</comment>
<dbReference type="PANTHER" id="PTHR43591:SF24">
    <property type="entry name" value="2-METHOXY-6-POLYPRENYL-1,4-BENZOQUINOL METHYLASE, MITOCHONDRIAL"/>
    <property type="match status" value="1"/>
</dbReference>
<dbReference type="EC" id="2.1.1.201" evidence="4"/>
<keyword evidence="4" id="KW-0472">Membrane</keyword>
<evidence type="ECO:0000256" key="1">
    <source>
        <dbReference type="ARBA" id="ARBA00022603"/>
    </source>
</evidence>
<gene>
    <name evidence="4" type="primary">COQ5</name>
    <name evidence="5" type="ORF">Prudu_000654</name>
</gene>
<keyword evidence="3 4" id="KW-0949">S-adenosyl-L-methionine</keyword>
<dbReference type="UniPathway" id="UPA00232"/>
<dbReference type="InterPro" id="IPR023576">
    <property type="entry name" value="UbiE/COQ5_MeTrFase_CS"/>
</dbReference>
<evidence type="ECO:0000313" key="5">
    <source>
        <dbReference type="EMBL" id="BBG92815.1"/>
    </source>
</evidence>
<comment type="function">
    <text evidence="4">Methyltransferase required for the conversion of 2-polyprenyl-6-methoxy-1,4-benzoquinol (DDMQH2) to 2-polyprenyl-3-methyl-6-methoxy-1,4-benzoquinol (DMQH2).</text>
</comment>
<feature type="binding site" evidence="4">
    <location>
        <position position="76"/>
    </location>
    <ligand>
        <name>S-adenosyl-L-methionine</name>
        <dbReference type="ChEBI" id="CHEBI:59789"/>
    </ligand>
</feature>
<keyword evidence="4" id="KW-0496">Mitochondrion</keyword>
<keyword evidence="1 4" id="KW-0489">Methyltransferase</keyword>
<dbReference type="Pfam" id="PF01209">
    <property type="entry name" value="Ubie_methyltran"/>
    <property type="match status" value="2"/>
</dbReference>
<dbReference type="GO" id="GO:0031314">
    <property type="term" value="C:extrinsic component of mitochondrial inner membrane"/>
    <property type="evidence" value="ECO:0007669"/>
    <property type="project" value="UniProtKB-UniRule"/>
</dbReference>
<evidence type="ECO:0000256" key="4">
    <source>
        <dbReference type="HAMAP-Rule" id="MF_03191"/>
    </source>
</evidence>
<accession>A0A4Y1QLR3</accession>
<dbReference type="InterPro" id="IPR004033">
    <property type="entry name" value="UbiE/COQ5_MeTrFase"/>
</dbReference>
<reference evidence="5" key="1">
    <citation type="journal article" date="2019" name="Science">
        <title>Mutation of a bHLH transcription factor allowed almond domestication.</title>
        <authorList>
            <person name="Sanchez-Perez R."/>
            <person name="Pavan S."/>
            <person name="Mazzeo R."/>
            <person name="Moldovan C."/>
            <person name="Aiese Cigliano R."/>
            <person name="Del Cueto J."/>
            <person name="Ricciardi F."/>
            <person name="Lotti C."/>
            <person name="Ricciardi L."/>
            <person name="Dicenta F."/>
            <person name="Lopez-Marques R.L."/>
            <person name="Lindberg Moller B."/>
        </authorList>
    </citation>
    <scope>NUCLEOTIDE SEQUENCE</scope>
</reference>
<dbReference type="InterPro" id="IPR029063">
    <property type="entry name" value="SAM-dependent_MTases_sf"/>
</dbReference>
<evidence type="ECO:0000256" key="3">
    <source>
        <dbReference type="ARBA" id="ARBA00022691"/>
    </source>
</evidence>
<comment type="catalytic activity">
    <reaction evidence="4">
        <text>a 2-methoxy-6-(all-trans-polyprenyl)benzene-1,4-diol + S-adenosyl-L-methionine = a 5-methoxy-2-methyl-3-(all-trans-polyprenyl)benzene-1,4-diol + S-adenosyl-L-homocysteine + H(+)</text>
        <dbReference type="Rhea" id="RHEA:28286"/>
        <dbReference type="Rhea" id="RHEA-COMP:10858"/>
        <dbReference type="Rhea" id="RHEA-COMP:10859"/>
        <dbReference type="ChEBI" id="CHEBI:15378"/>
        <dbReference type="ChEBI" id="CHEBI:57856"/>
        <dbReference type="ChEBI" id="CHEBI:59789"/>
        <dbReference type="ChEBI" id="CHEBI:84166"/>
        <dbReference type="ChEBI" id="CHEBI:84167"/>
        <dbReference type="EC" id="2.1.1.201"/>
    </reaction>
</comment>
<feature type="binding site" evidence="4">
    <location>
        <begin position="143"/>
        <end position="144"/>
    </location>
    <ligand>
        <name>S-adenosyl-L-methionine</name>
        <dbReference type="ChEBI" id="CHEBI:59789"/>
    </ligand>
</feature>
<dbReference type="Gene3D" id="3.40.50.150">
    <property type="entry name" value="Vaccinia Virus protein VP39"/>
    <property type="match status" value="1"/>
</dbReference>
<proteinExistence type="inferred from homology"/>
<keyword evidence="2 4" id="KW-0808">Transferase</keyword>
<dbReference type="EMBL" id="AP019297">
    <property type="protein sequence ID" value="BBG92815.1"/>
    <property type="molecule type" value="Genomic_DNA"/>
</dbReference>
<dbReference type="AlphaFoldDB" id="A0A4Y1QLR3"/>
<sequence>MLMALRTVTRKLGRFKEVREDEKSRMVGDVFSNVASNYDLMNDVMSAGLHRLWKDRLVSKLNPFPGMKHLDVAGGTGDVAFRILDSINSIRRRATQDVLEDDLQEETKVYVSDINPNMLNVGKKRALERGLGEDKSLLWVEGDAEALSFGDNTMDGYTIAFGIRNVTHIEKVLSEAYSYDYYSFSIIPALGELVAGDRESYQYLVESIRRFPSQETFASMIADAGFQKVEYENLVGGVVAIHSGLKI</sequence>
<protein>
    <recommendedName>
        <fullName evidence="4">2-methoxy-6-polyprenyl-1,4-benzoquinol methylase, mitochondrial</fullName>
        <ecNumber evidence="4">2.1.1.201</ecNumber>
    </recommendedName>
    <alternativeName>
        <fullName evidence="4">Ubiquinone biosynthesis methyltransferase COQ5</fullName>
    </alternativeName>
</protein>
<comment type="similarity">
    <text evidence="4">Belongs to the class I-like SAM-binding methyltransferase superfamily. MenG/UbiE family.</text>
</comment>
<name>A0A4Y1QLR3_PRUDU</name>
<comment type="subunit">
    <text evidence="4">Component of a multi-subunit COQ enzyme complex.</text>
</comment>
<evidence type="ECO:0000256" key="2">
    <source>
        <dbReference type="ARBA" id="ARBA00022679"/>
    </source>
</evidence>